<evidence type="ECO:0000313" key="3">
    <source>
        <dbReference type="Proteomes" id="UP000053660"/>
    </source>
</evidence>
<dbReference type="Proteomes" id="UP000053660">
    <property type="component" value="Unassembled WGS sequence"/>
</dbReference>
<accession>A0A0B1T6V3</accession>
<sequence>MILLLLILCPLIVADPLVYLHPVNPKLYPKDMYPIQRSVRGFNKVRDLPQSGVVYIGRIKPLSDEFRGAAVARASNTFVKNENPAPLKEFDMDPQKSYEVPHTADDSANVRQSSVPIPLPSSADGIAELMEEQPSFESTTPEPVTTTEEATTTPTIIERTTTEEMEFTSQTPRPEKNLLKIAISKKTKEPQQPKELDLSRESEISLERLIAEIKQQEMVDLIHEHPAVATIDMPRATVSGAQMSRPGNPGAKLISLSGTASVHAGEMVRKPSNLKLVQLKRKKFGIVGGSTSRKGADFDPWERMGQK</sequence>
<evidence type="ECO:0000256" key="1">
    <source>
        <dbReference type="SAM" id="MobiDB-lite"/>
    </source>
</evidence>
<reference evidence="2 3" key="1">
    <citation type="submission" date="2014-03" db="EMBL/GenBank/DDBJ databases">
        <title>Draft genome of the hookworm Oesophagostomum dentatum.</title>
        <authorList>
            <person name="Mitreva M."/>
        </authorList>
    </citation>
    <scope>NUCLEOTIDE SEQUENCE [LARGE SCALE GENOMIC DNA]</scope>
    <source>
        <strain evidence="2 3">OD-Hann</strain>
    </source>
</reference>
<name>A0A0B1T6V3_OESDE</name>
<protein>
    <submittedName>
        <fullName evidence="2">Uncharacterized protein</fullName>
    </submittedName>
</protein>
<proteinExistence type="predicted"/>
<dbReference type="AlphaFoldDB" id="A0A0B1T6V3"/>
<feature type="region of interest" description="Disordered" evidence="1">
    <location>
        <begin position="102"/>
        <end position="122"/>
    </location>
</feature>
<feature type="region of interest" description="Disordered" evidence="1">
    <location>
        <begin position="133"/>
        <end position="152"/>
    </location>
</feature>
<gene>
    <name evidence="2" type="ORF">OESDEN_09040</name>
</gene>
<organism evidence="2 3">
    <name type="scientific">Oesophagostomum dentatum</name>
    <name type="common">Nodular worm</name>
    <dbReference type="NCBI Taxonomy" id="61180"/>
    <lineage>
        <taxon>Eukaryota</taxon>
        <taxon>Metazoa</taxon>
        <taxon>Ecdysozoa</taxon>
        <taxon>Nematoda</taxon>
        <taxon>Chromadorea</taxon>
        <taxon>Rhabditida</taxon>
        <taxon>Rhabditina</taxon>
        <taxon>Rhabditomorpha</taxon>
        <taxon>Strongyloidea</taxon>
        <taxon>Strongylidae</taxon>
        <taxon>Oesophagostomum</taxon>
    </lineage>
</organism>
<dbReference type="EMBL" id="KN552342">
    <property type="protein sequence ID" value="KHJ91100.1"/>
    <property type="molecule type" value="Genomic_DNA"/>
</dbReference>
<keyword evidence="3" id="KW-1185">Reference proteome</keyword>
<dbReference type="OrthoDB" id="5855375at2759"/>
<evidence type="ECO:0000313" key="2">
    <source>
        <dbReference type="EMBL" id="KHJ91100.1"/>
    </source>
</evidence>
<feature type="compositionally biased region" description="Low complexity" evidence="1">
    <location>
        <begin position="137"/>
        <end position="152"/>
    </location>
</feature>